<keyword evidence="9" id="KW-1185">Reference proteome</keyword>
<feature type="compositionally biased region" description="Polar residues" evidence="5">
    <location>
        <begin position="139"/>
        <end position="154"/>
    </location>
</feature>
<dbReference type="GO" id="GO:0005829">
    <property type="term" value="C:cytosol"/>
    <property type="evidence" value="ECO:0007669"/>
    <property type="project" value="TreeGrafter"/>
</dbReference>
<feature type="domain" description="VPS9" evidence="7">
    <location>
        <begin position="258"/>
        <end position="401"/>
    </location>
</feature>
<evidence type="ECO:0000259" key="7">
    <source>
        <dbReference type="PROSITE" id="PS51205"/>
    </source>
</evidence>
<dbReference type="GO" id="GO:0030139">
    <property type="term" value="C:endocytic vesicle"/>
    <property type="evidence" value="ECO:0007669"/>
    <property type="project" value="TreeGrafter"/>
</dbReference>
<sequence>MSFTSTKKKPKKATFHVDEKELLCKNGCGFYGNVAWQGLCSKCWREATLRQREAQIKSDEKLARQIHEKEEALAWGNRGQRPHAAPNSSTPDDVSGQMGGGFDRFEEKKRQKIQASSRAKQVKSMLSKSIISPNRGETPAQTQPHPNVQRQLSTESREASVRFSDYLKRLSKPMADDLSKSCREFGEKILTVREKISIDEVVEKVQDFYVDITGRIYTHHIYRGLTATQQATIIDNIEKYLMTLHYRELFSPMDTDDEQKDLAIQNRIRKLRWVTADMLGADLEEGNLLVSQLIVKAQTELIEMNAKKAPIDKLGCIVRSSKIIFQILQTSQDAPASADDFLPILIYLILKANPPQLHSNTQFITRFSNPSRLQTGEAGYYFTTLCCAITFVENLDATSLSLSQEEYSDYMSGKIQPPQTVEPICEGLHMMYNNISALEDLRVRQERLMKNAREFSDEMEAWKQRVSSQVEEAITSKPLIKKRYSKQPVNLDHDFGEETKGLPVPMEPQKVN</sequence>
<dbReference type="SMART" id="SM00167">
    <property type="entry name" value="VPS9"/>
    <property type="match status" value="1"/>
</dbReference>
<dbReference type="GO" id="GO:0003677">
    <property type="term" value="F:DNA binding"/>
    <property type="evidence" value="ECO:0007669"/>
    <property type="project" value="InterPro"/>
</dbReference>
<feature type="coiled-coil region" evidence="4">
    <location>
        <begin position="438"/>
        <end position="465"/>
    </location>
</feature>
<evidence type="ECO:0000313" key="8">
    <source>
        <dbReference type="EMBL" id="KAJ8044237.1"/>
    </source>
</evidence>
<feature type="compositionally biased region" description="Basic and acidic residues" evidence="5">
    <location>
        <begin position="491"/>
        <end position="500"/>
    </location>
</feature>
<comment type="caution">
    <text evidence="8">The sequence shown here is derived from an EMBL/GenBank/DDBJ whole genome shotgun (WGS) entry which is preliminary data.</text>
</comment>
<evidence type="ECO:0000256" key="3">
    <source>
        <dbReference type="ARBA" id="ARBA00022833"/>
    </source>
</evidence>
<dbReference type="Pfam" id="PF01754">
    <property type="entry name" value="zf-A20"/>
    <property type="match status" value="1"/>
</dbReference>
<dbReference type="OrthoDB" id="300289at2759"/>
<dbReference type="PANTHER" id="PTHR23101:SF122">
    <property type="entry name" value="RABAPTIN-5-ASSOCIATED EXCHANGE FACTOR FOR RAB5"/>
    <property type="match status" value="1"/>
</dbReference>
<dbReference type="Pfam" id="PF02204">
    <property type="entry name" value="VPS9"/>
    <property type="match status" value="1"/>
</dbReference>
<dbReference type="InterPro" id="IPR002653">
    <property type="entry name" value="Znf_A20"/>
</dbReference>
<dbReference type="GO" id="GO:0005085">
    <property type="term" value="F:guanyl-nucleotide exchange factor activity"/>
    <property type="evidence" value="ECO:0007669"/>
    <property type="project" value="InterPro"/>
</dbReference>
<dbReference type="Proteomes" id="UP001152320">
    <property type="component" value="Chromosome 4"/>
</dbReference>
<dbReference type="Gene3D" id="1.20.5.4770">
    <property type="match status" value="1"/>
</dbReference>
<dbReference type="Gene3D" id="1.20.1050.80">
    <property type="entry name" value="VPS9 domain"/>
    <property type="match status" value="1"/>
</dbReference>
<dbReference type="InterPro" id="IPR037191">
    <property type="entry name" value="VPS9_dom_sf"/>
</dbReference>
<dbReference type="GO" id="GO:0008270">
    <property type="term" value="F:zinc ion binding"/>
    <property type="evidence" value="ECO:0007669"/>
    <property type="project" value="UniProtKB-KW"/>
</dbReference>
<evidence type="ECO:0000313" key="9">
    <source>
        <dbReference type="Proteomes" id="UP001152320"/>
    </source>
</evidence>
<dbReference type="GO" id="GO:0031267">
    <property type="term" value="F:small GTPase binding"/>
    <property type="evidence" value="ECO:0007669"/>
    <property type="project" value="TreeGrafter"/>
</dbReference>
<dbReference type="InterPro" id="IPR045046">
    <property type="entry name" value="Vps9-like"/>
</dbReference>
<evidence type="ECO:0000256" key="2">
    <source>
        <dbReference type="ARBA" id="ARBA00022771"/>
    </source>
</evidence>
<keyword evidence="4" id="KW-0175">Coiled coil</keyword>
<dbReference type="EMBL" id="JAIZAY010000004">
    <property type="protein sequence ID" value="KAJ8044237.1"/>
    <property type="molecule type" value="Genomic_DNA"/>
</dbReference>
<keyword evidence="3" id="KW-0862">Zinc</keyword>
<dbReference type="GO" id="GO:0016192">
    <property type="term" value="P:vesicle-mediated transport"/>
    <property type="evidence" value="ECO:0007669"/>
    <property type="project" value="InterPro"/>
</dbReference>
<feature type="domain" description="A20-type" evidence="6">
    <location>
        <begin position="18"/>
        <end position="52"/>
    </location>
</feature>
<dbReference type="InterPro" id="IPR003123">
    <property type="entry name" value="VPS9"/>
</dbReference>
<evidence type="ECO:0000256" key="1">
    <source>
        <dbReference type="ARBA" id="ARBA00022723"/>
    </source>
</evidence>
<dbReference type="AlphaFoldDB" id="A0A9Q1CF72"/>
<reference evidence="8" key="1">
    <citation type="submission" date="2021-10" db="EMBL/GenBank/DDBJ databases">
        <title>Tropical sea cucumber genome reveals ecological adaptation and Cuvierian tubules defense mechanism.</title>
        <authorList>
            <person name="Chen T."/>
        </authorList>
    </citation>
    <scope>NUCLEOTIDE SEQUENCE</scope>
    <source>
        <strain evidence="8">Nanhai2018</strain>
        <tissue evidence="8">Muscle</tissue>
    </source>
</reference>
<dbReference type="SUPFAM" id="SSF57716">
    <property type="entry name" value="Glucocorticoid receptor-like (DNA-binding domain)"/>
    <property type="match status" value="1"/>
</dbReference>
<evidence type="ECO:0000256" key="5">
    <source>
        <dbReference type="SAM" id="MobiDB-lite"/>
    </source>
</evidence>
<feature type="compositionally biased region" description="Polar residues" evidence="5">
    <location>
        <begin position="113"/>
        <end position="132"/>
    </location>
</feature>
<dbReference type="SMART" id="SM00259">
    <property type="entry name" value="ZnF_A20"/>
    <property type="match status" value="1"/>
</dbReference>
<dbReference type="SUPFAM" id="SSF109993">
    <property type="entry name" value="VPS9 domain"/>
    <property type="match status" value="1"/>
</dbReference>
<evidence type="ECO:0000259" key="6">
    <source>
        <dbReference type="PROSITE" id="PS51036"/>
    </source>
</evidence>
<feature type="region of interest" description="Disordered" evidence="5">
    <location>
        <begin position="73"/>
        <end position="159"/>
    </location>
</feature>
<organism evidence="8 9">
    <name type="scientific">Holothuria leucospilota</name>
    <name type="common">Black long sea cucumber</name>
    <name type="synonym">Mertensiothuria leucospilota</name>
    <dbReference type="NCBI Taxonomy" id="206669"/>
    <lineage>
        <taxon>Eukaryota</taxon>
        <taxon>Metazoa</taxon>
        <taxon>Echinodermata</taxon>
        <taxon>Eleutherozoa</taxon>
        <taxon>Echinozoa</taxon>
        <taxon>Holothuroidea</taxon>
        <taxon>Aspidochirotacea</taxon>
        <taxon>Aspidochirotida</taxon>
        <taxon>Holothuriidae</taxon>
        <taxon>Holothuria</taxon>
    </lineage>
</organism>
<protein>
    <submittedName>
        <fullName evidence="8">Rab5 GDP/GTP exchange factor</fullName>
    </submittedName>
</protein>
<proteinExistence type="predicted"/>
<dbReference type="PROSITE" id="PS51205">
    <property type="entry name" value="VPS9"/>
    <property type="match status" value="1"/>
</dbReference>
<keyword evidence="1" id="KW-0479">Metal-binding</keyword>
<dbReference type="InterPro" id="IPR041545">
    <property type="entry name" value="DUF5601"/>
</dbReference>
<gene>
    <name evidence="8" type="ORF">HOLleu_11639</name>
</gene>
<dbReference type="Gene3D" id="1.10.246.120">
    <property type="match status" value="1"/>
</dbReference>
<accession>A0A9Q1CF72</accession>
<dbReference type="PANTHER" id="PTHR23101">
    <property type="entry name" value="RAB GDP/GTP EXCHANGE FACTOR"/>
    <property type="match status" value="1"/>
</dbReference>
<name>A0A9Q1CF72_HOLLE</name>
<evidence type="ECO:0000256" key="4">
    <source>
        <dbReference type="SAM" id="Coils"/>
    </source>
</evidence>
<dbReference type="Pfam" id="PF18151">
    <property type="entry name" value="DUF5601"/>
    <property type="match status" value="1"/>
</dbReference>
<keyword evidence="2" id="KW-0863">Zinc-finger</keyword>
<feature type="region of interest" description="Disordered" evidence="5">
    <location>
        <begin position="490"/>
        <end position="512"/>
    </location>
</feature>
<dbReference type="PROSITE" id="PS51036">
    <property type="entry name" value="ZF_A20"/>
    <property type="match status" value="1"/>
</dbReference>